<reference evidence="3 4" key="1">
    <citation type="submission" date="2013-02" db="EMBL/GenBank/DDBJ databases">
        <authorList>
            <person name="Lukaszewicz M."/>
            <person name="Biegalska A."/>
            <person name="Krasowska A."/>
        </authorList>
    </citation>
    <scope>NUCLEOTIDE SEQUENCE [LARGE SCALE GENOMIC DNA]</scope>
</reference>
<dbReference type="CDD" id="cd22786">
    <property type="entry name" value="DPBB_YuiC-like"/>
    <property type="match status" value="1"/>
</dbReference>
<evidence type="ECO:0000259" key="2">
    <source>
        <dbReference type="Pfam" id="PF06725"/>
    </source>
</evidence>
<dbReference type="EMBL" id="KC699836">
    <property type="protein sequence ID" value="AGK86814.1"/>
    <property type="molecule type" value="Genomic_DNA"/>
</dbReference>
<dbReference type="PANTHER" id="PTHR39160:SF6">
    <property type="entry name" value="CELL WALL-BINDING PROTEIN YOCH"/>
    <property type="match status" value="1"/>
</dbReference>
<accession>R4JK00</accession>
<feature type="domain" description="3D" evidence="2">
    <location>
        <begin position="154"/>
        <end position="215"/>
    </location>
</feature>
<keyword evidence="1" id="KW-0732">Signal</keyword>
<dbReference type="InterPro" id="IPR010611">
    <property type="entry name" value="3D_dom"/>
</dbReference>
<gene>
    <name evidence="3" type="ORF">SIOphi_00030</name>
</gene>
<dbReference type="GO" id="GO:0004553">
    <property type="term" value="F:hydrolase activity, hydrolyzing O-glycosyl compounds"/>
    <property type="evidence" value="ECO:0007669"/>
    <property type="project" value="InterPro"/>
</dbReference>
<dbReference type="GO" id="GO:0019867">
    <property type="term" value="C:outer membrane"/>
    <property type="evidence" value="ECO:0007669"/>
    <property type="project" value="InterPro"/>
</dbReference>
<dbReference type="InterPro" id="IPR051933">
    <property type="entry name" value="Resuscitation_pf_RpfB"/>
</dbReference>
<protein>
    <submittedName>
        <fullName evidence="3">Peptidoglycan-binding protein</fullName>
    </submittedName>
</protein>
<dbReference type="SUPFAM" id="SSF158634">
    <property type="entry name" value="RPA2825-like"/>
    <property type="match status" value="1"/>
</dbReference>
<evidence type="ECO:0000256" key="1">
    <source>
        <dbReference type="ARBA" id="ARBA00022729"/>
    </source>
</evidence>
<dbReference type="Proteomes" id="UP000258501">
    <property type="component" value="Segment"/>
</dbReference>
<dbReference type="InterPro" id="IPR036908">
    <property type="entry name" value="RlpA-like_sf"/>
</dbReference>
<dbReference type="Pfam" id="PF06725">
    <property type="entry name" value="3D"/>
    <property type="match status" value="1"/>
</dbReference>
<name>R4JK00_9CAUD</name>
<proteinExistence type="predicted"/>
<dbReference type="PANTHER" id="PTHR39160">
    <property type="entry name" value="CELL WALL-BINDING PROTEIN YOCH"/>
    <property type="match status" value="1"/>
</dbReference>
<evidence type="ECO:0000313" key="3">
    <source>
        <dbReference type="EMBL" id="AGK86814.1"/>
    </source>
</evidence>
<dbReference type="Gene3D" id="2.40.40.10">
    <property type="entry name" value="RlpA-like domain"/>
    <property type="match status" value="1"/>
</dbReference>
<dbReference type="OrthoDB" id="10973at10239"/>
<dbReference type="GO" id="GO:0009254">
    <property type="term" value="P:peptidoglycan turnover"/>
    <property type="evidence" value="ECO:0007669"/>
    <property type="project" value="InterPro"/>
</dbReference>
<evidence type="ECO:0000313" key="4">
    <source>
        <dbReference type="Proteomes" id="UP000258501"/>
    </source>
</evidence>
<organism evidence="3 4">
    <name type="scientific">Bacillus phage SIOphi</name>
    <dbReference type="NCBI Taxonomy" id="1285382"/>
    <lineage>
        <taxon>Viruses</taxon>
        <taxon>Duplodnaviria</taxon>
        <taxon>Heunggongvirae</taxon>
        <taxon>Uroviricota</taxon>
        <taxon>Caudoviricetes</taxon>
        <taxon>Herelleviridae</taxon>
        <taxon>Bastillevirinae</taxon>
        <taxon>Siophivirus</taxon>
        <taxon>Siophivirus SIOphi</taxon>
    </lineage>
</organism>
<sequence>MSLIKKGIVLCTVTIGTVFAGTGAVSAETSPYSVVDYLASKGERFDFDHRKGLAEKIGIKGYTGTAYQNLELLSSLKKSKEVKVEDNKPKEKKVKEKVKKVEKKQVKKPVTNEEVATNQPQSITVVATAYTAYCAGCSGVTATGLDLRANPNQRVIAVDPNVIPLGSRVYVEGYGEYIAGDTGGAIKGNRIDVFIPDKGAALDFGRKTLKVKVLK</sequence>
<dbReference type="SUPFAM" id="SSF50685">
    <property type="entry name" value="Barwin-like endoglucanases"/>
    <property type="match status" value="1"/>
</dbReference>
<keyword evidence="4" id="KW-1185">Reference proteome</keyword>